<dbReference type="EMBL" id="BPVZ01000197">
    <property type="protein sequence ID" value="GKV45645.1"/>
    <property type="molecule type" value="Genomic_DNA"/>
</dbReference>
<organism evidence="2 3">
    <name type="scientific">Rubroshorea leprosula</name>
    <dbReference type="NCBI Taxonomy" id="152421"/>
    <lineage>
        <taxon>Eukaryota</taxon>
        <taxon>Viridiplantae</taxon>
        <taxon>Streptophyta</taxon>
        <taxon>Embryophyta</taxon>
        <taxon>Tracheophyta</taxon>
        <taxon>Spermatophyta</taxon>
        <taxon>Magnoliopsida</taxon>
        <taxon>eudicotyledons</taxon>
        <taxon>Gunneridae</taxon>
        <taxon>Pentapetalae</taxon>
        <taxon>rosids</taxon>
        <taxon>malvids</taxon>
        <taxon>Malvales</taxon>
        <taxon>Dipterocarpaceae</taxon>
        <taxon>Rubroshorea</taxon>
    </lineage>
</organism>
<comment type="caution">
    <text evidence="2">The sequence shown here is derived from an EMBL/GenBank/DDBJ whole genome shotgun (WGS) entry which is preliminary data.</text>
</comment>
<feature type="region of interest" description="Disordered" evidence="1">
    <location>
        <begin position="386"/>
        <end position="408"/>
    </location>
</feature>
<dbReference type="PANTHER" id="PTHR33116:SF78">
    <property type="entry name" value="OS12G0587133 PROTEIN"/>
    <property type="match status" value="1"/>
</dbReference>
<dbReference type="Proteomes" id="UP001054252">
    <property type="component" value="Unassembled WGS sequence"/>
</dbReference>
<sequence>MTGEHGQGRLFKAEGFPVTRISLQLGRSKEEGNHGDMTGEFTTKQHPFSSRTFPMIGATGICGELFSNLGGFMPFIAHRGKGGRGAGSALPRYNETQRVSIEERRKGGKLQQQRSYVDVVKDGKEEKEVAVENKRRSQMIKTDKQHKMIRTDGQHKFQAWRTKERSNNKAGLELKTMKEDEEWLQDCMVGTVHSIEVVPLLQERFYMEGYFTCKVWPMGGKLCPTGRRPVTITIRGAQYKIKVTEEESTEHLFRLKSDYAFSNHEDSEDSESWSLGSNAQSEYGKEAYGFQGKSSHCVEEQDAMKAANDDVAFARWKDEEKSVNHMEDEEVRKSKEKIESRVAVDVSQARNLNLDSLEVVLDSLMCLESQEVANGRDNKCQAQEEVRGSLEMGEDDELTQRETDWPNEDGLAARNTKNSEKAIMGDPLRGRPDGRWLKWVQWLKISLRANQNHRGAREIWETAKEIGLVANGNEEEITQKIDQMEIRDRKAKDRLRKQCDEEDKIEGKRLLWEEIKNAVTTSRGNWCVLGDFNAVKSQHERVGSSGNIREMREFKQFIHAFGLVDLPLVGRKFTCYHSNGSAISRLDRILLFEEWLLNWEDVTQWGLKRTISDHCPVILKNEKVDWDPKPFRLFDVWMEKLGFRELVEETWQLTEVQGWKGFCLKEKLKKLKNALKSWSHNYMEEVDQKITNVEHIIADLDKKGEGQQLSEEEIEERREGFAELWKNIRIKNRMWQEKAKRTWLREGDANTAFYHKFFQNRKRRNEINSILVNGRQCEQVAVVKEEIAKHFQNLFTEEMWSRPKLENMSFEQISEAQNCFLTAPFTEEEIRVAVWDCDSSKAPGPDGLNFSKQIEKCVRWTVIGDTQMAFIAGRQLPESVVIANEVLDERKMEEMDSRMPKNCINICANKWQPLTTNQDVKRPETRGPIIPFSIFVGSKRSEWVDNEGYDTLIMGEAEEKNIWAVKCIMRSFELVLGLKINYAKSQLMGVNVEEEWVTRMASLLNCKIGTIPFKYLGTWVGGNPRNIMFWRELIESFEKKLAKWKGKYVSTGGRITLINSVLSSLPVFQMSTHLLPKGRQYPVNQMGIWEDGRWRWNLKWKRDLREWEKVMKKSCWMQSHRFNPIKETRTSGFGY</sequence>
<dbReference type="Gene3D" id="3.60.10.10">
    <property type="entry name" value="Endonuclease/exonuclease/phosphatase"/>
    <property type="match status" value="1"/>
</dbReference>
<reference evidence="2 3" key="1">
    <citation type="journal article" date="2021" name="Commun. Biol.">
        <title>The genome of Shorea leprosula (Dipterocarpaceae) highlights the ecological relevance of drought in aseasonal tropical rainforests.</title>
        <authorList>
            <person name="Ng K.K.S."/>
            <person name="Kobayashi M.J."/>
            <person name="Fawcett J.A."/>
            <person name="Hatakeyama M."/>
            <person name="Paape T."/>
            <person name="Ng C.H."/>
            <person name="Ang C.C."/>
            <person name="Tnah L.H."/>
            <person name="Lee C.T."/>
            <person name="Nishiyama T."/>
            <person name="Sese J."/>
            <person name="O'Brien M.J."/>
            <person name="Copetti D."/>
            <person name="Mohd Noor M.I."/>
            <person name="Ong R.C."/>
            <person name="Putra M."/>
            <person name="Sireger I.Z."/>
            <person name="Indrioko S."/>
            <person name="Kosugi Y."/>
            <person name="Izuno A."/>
            <person name="Isagi Y."/>
            <person name="Lee S.L."/>
            <person name="Shimizu K.K."/>
        </authorList>
    </citation>
    <scope>NUCLEOTIDE SEQUENCE [LARGE SCALE GENOMIC DNA]</scope>
    <source>
        <strain evidence="2">214</strain>
    </source>
</reference>
<gene>
    <name evidence="2" type="ORF">SLEP1_g52707</name>
</gene>
<name>A0AAV5M7W9_9ROSI</name>
<keyword evidence="3" id="KW-1185">Reference proteome</keyword>
<dbReference type="SUPFAM" id="SSF56219">
    <property type="entry name" value="DNase I-like"/>
    <property type="match status" value="1"/>
</dbReference>
<evidence type="ECO:0008006" key="4">
    <source>
        <dbReference type="Google" id="ProtNLM"/>
    </source>
</evidence>
<evidence type="ECO:0000313" key="3">
    <source>
        <dbReference type="Proteomes" id="UP001054252"/>
    </source>
</evidence>
<evidence type="ECO:0000313" key="2">
    <source>
        <dbReference type="EMBL" id="GKV45645.1"/>
    </source>
</evidence>
<dbReference type="PANTHER" id="PTHR33116">
    <property type="entry name" value="REVERSE TRANSCRIPTASE ZINC-BINDING DOMAIN-CONTAINING PROTEIN-RELATED-RELATED"/>
    <property type="match status" value="1"/>
</dbReference>
<evidence type="ECO:0000256" key="1">
    <source>
        <dbReference type="SAM" id="MobiDB-lite"/>
    </source>
</evidence>
<accession>A0AAV5M7W9</accession>
<protein>
    <recommendedName>
        <fullName evidence="4">Reverse transcriptase</fullName>
    </recommendedName>
</protein>
<dbReference type="AlphaFoldDB" id="A0AAV5M7W9"/>
<proteinExistence type="predicted"/>
<dbReference type="InterPro" id="IPR036691">
    <property type="entry name" value="Endo/exonu/phosph_ase_sf"/>
</dbReference>